<sequence length="483" mass="52733">MQNATSSQVVQGVSAVLAVAGLLCYFRDGDSTSSNLTPKEIEEQIGSWFSSRNGWTLFSAPALPLGPAISIQQAEKFCGANNLRLTRHPHDGMGTNGWATLLSFIRPDVSLSTSTTTKGTTGFDPVTAWSDVPLVPLSLQDGKLCVPISRATLMTLFALTNARCIFTYSDAAGHRAAYPSYAGQWAVTWPIREQCIVTFAAHDGMNAMKDVYPPSFPLRAGKCVEMLAGIVDDGMGWKAAFPGRAKKHGPWVLQERKKGFPGAHGSRHLYNMAGGKSAEVDFLALAPAGDLSASKEDTKLDVQCSAPDIETASIIVKKHEQELLRRALDCLPWTHLSWSMHRGMRDILLAYGSEVMNSYREELAGLIGDIVRDKKSALVEAGWSPEFLRTSMAEMASSSVMFGRGNSGDLVRIVAGLVDILVENSEGCESINKDQTSFWRSSERPAKLDLDGIVALTKFFVLEWSQELNYQLYHQLPATVYLS</sequence>
<dbReference type="RefSeq" id="XP_018132308.1">
    <property type="nucleotide sequence ID" value="XM_018273054.2"/>
</dbReference>
<evidence type="ECO:0000313" key="2">
    <source>
        <dbReference type="Proteomes" id="UP000091956"/>
    </source>
</evidence>
<evidence type="ECO:0000313" key="1">
    <source>
        <dbReference type="EMBL" id="OBT98575.1"/>
    </source>
</evidence>
<proteinExistence type="predicted"/>
<gene>
    <name evidence="1" type="ORF">VE01_03567</name>
</gene>
<dbReference type="OrthoDB" id="5414271at2759"/>
<keyword evidence="2" id="KW-1185">Reference proteome</keyword>
<accession>A0A1B8GRY1</accession>
<reference evidence="1 2" key="1">
    <citation type="submission" date="2016-03" db="EMBL/GenBank/DDBJ databases">
        <title>Comparative genomics of Pseudogymnoascus destructans, the fungus causing white-nose syndrome of bats.</title>
        <authorList>
            <person name="Palmer J.M."/>
            <person name="Drees K.P."/>
            <person name="Foster J.T."/>
            <person name="Lindner D.L."/>
        </authorList>
    </citation>
    <scope>NUCLEOTIDE SEQUENCE [LARGE SCALE GENOMIC DNA]</scope>
    <source>
        <strain evidence="1 2">UAMH 10579</strain>
    </source>
</reference>
<dbReference type="Proteomes" id="UP000091956">
    <property type="component" value="Unassembled WGS sequence"/>
</dbReference>
<reference evidence="2" key="2">
    <citation type="journal article" date="2018" name="Nat. Commun.">
        <title>Extreme sensitivity to ultraviolet light in the fungal pathogen causing white-nose syndrome of bats.</title>
        <authorList>
            <person name="Palmer J.M."/>
            <person name="Drees K.P."/>
            <person name="Foster J.T."/>
            <person name="Lindner D.L."/>
        </authorList>
    </citation>
    <scope>NUCLEOTIDE SEQUENCE [LARGE SCALE GENOMIC DNA]</scope>
    <source>
        <strain evidence="2">UAMH 10579</strain>
    </source>
</reference>
<dbReference type="AlphaFoldDB" id="A0A1B8GRY1"/>
<organism evidence="1 2">
    <name type="scientific">Pseudogymnoascus verrucosus</name>
    <dbReference type="NCBI Taxonomy" id="342668"/>
    <lineage>
        <taxon>Eukaryota</taxon>
        <taxon>Fungi</taxon>
        <taxon>Dikarya</taxon>
        <taxon>Ascomycota</taxon>
        <taxon>Pezizomycotina</taxon>
        <taxon>Leotiomycetes</taxon>
        <taxon>Thelebolales</taxon>
        <taxon>Thelebolaceae</taxon>
        <taxon>Pseudogymnoascus</taxon>
    </lineage>
</organism>
<protein>
    <submittedName>
        <fullName evidence="1">Uncharacterized protein</fullName>
    </submittedName>
</protein>
<dbReference type="EMBL" id="KV460216">
    <property type="protein sequence ID" value="OBT98575.1"/>
    <property type="molecule type" value="Genomic_DNA"/>
</dbReference>
<dbReference type="STRING" id="342668.A0A1B8GRY1"/>
<dbReference type="GeneID" id="28836953"/>
<name>A0A1B8GRY1_9PEZI</name>